<dbReference type="AlphaFoldDB" id="A0A0N7MY15"/>
<keyword evidence="10" id="KW-1185">Reference proteome</keyword>
<evidence type="ECO:0000256" key="6">
    <source>
        <dbReference type="SAM" id="SignalP"/>
    </source>
</evidence>
<dbReference type="Gene3D" id="2.40.160.50">
    <property type="entry name" value="membrane protein fhac: a member of the omp85/tpsb transporter family"/>
    <property type="match status" value="1"/>
</dbReference>
<dbReference type="RefSeq" id="WP_092350248.1">
    <property type="nucleotide sequence ID" value="NZ_CZVW01000014.1"/>
</dbReference>
<feature type="domain" description="Bacterial surface antigen (D15)" evidence="7">
    <location>
        <begin position="324"/>
        <end position="667"/>
    </location>
</feature>
<proteinExistence type="predicted"/>
<comment type="subcellular location">
    <subcellularLocation>
        <location evidence="1">Membrane</location>
    </subcellularLocation>
</comment>
<gene>
    <name evidence="9" type="ORF">JGI23_01378</name>
</gene>
<feature type="domain" description="POTRA" evidence="8">
    <location>
        <begin position="127"/>
        <end position="196"/>
    </location>
</feature>
<feature type="chain" id="PRO_5006016399" evidence="6">
    <location>
        <begin position="19"/>
        <end position="667"/>
    </location>
</feature>
<dbReference type="PANTHER" id="PTHR12815">
    <property type="entry name" value="SORTING AND ASSEMBLY MACHINERY SAMM50 PROTEIN FAMILY MEMBER"/>
    <property type="match status" value="1"/>
</dbReference>
<accession>A0A0N7MY15</accession>
<dbReference type="Proteomes" id="UP000199197">
    <property type="component" value="Unassembled WGS sequence"/>
</dbReference>
<sequence>MAKFIFVLLIFWSSFAVSNEVEDKGNFELKKIEFKGNKNLSEKELLSVLISRPSPAKFWQFLYKINQRLGEKAEYLEKIKVINDLINLRNFYFDNGFFDVKIDTLIQYDSKNKTAILTFLIVENQPYKIEKFEFTGLEQIPDTLRKQALNCKYLKIGNRYRRQDVESEIQRILNLLYDNGYPNAYVDRTKIRVLIDSTQKVLSIFVPFNPDGRFVISDVRIFFEDTLRMKISESLIRRELEFKVGEFYNRSLILRSETNLSQTGLFESVKINFDQVAGNDSIGLARVNVSIMPRNKQDISPAIYFSDERNAFNVGVSLDYQNRNFLGGGRNFSSSLRFQIQSLSFEKVPTLTDTTSAGLIETNLKLNQPYLLGRKIPGEFSFSLMIDKQKSYLINIARNRVRFIYRPSEEYASFFDWDVESVNIKFQTYVDSTLARLYQRQLNSILTFTFQIDRTDDIIYPRRGFSHTFSFEEGGIVPFLMAQAGVKVLPFSEYYKFTWLYRRFFNLNNSVFAFKLKLGIANEYVIKSTRKFDLSPIPINRRFFAGGSASVRGWRVRELGNVPNPAFGGNVLIELNFEDRVIFWRNFGGVIFIDSGNLWDDLKYVKFKQMAVAGGFGFRYLTFFGGFRFDFGFKVYDPMAQERWIFKKTAKRILKDMVFHIGVGQTF</sequence>
<dbReference type="Pfam" id="PF01103">
    <property type="entry name" value="Omp85"/>
    <property type="match status" value="1"/>
</dbReference>
<keyword evidence="5" id="KW-0998">Cell outer membrane</keyword>
<keyword evidence="2" id="KW-0812">Transmembrane</keyword>
<evidence type="ECO:0000256" key="4">
    <source>
        <dbReference type="ARBA" id="ARBA00023136"/>
    </source>
</evidence>
<dbReference type="InterPro" id="IPR000184">
    <property type="entry name" value="Bac_surfAg_D15"/>
</dbReference>
<dbReference type="InterPro" id="IPR039910">
    <property type="entry name" value="D15-like"/>
</dbReference>
<evidence type="ECO:0000256" key="2">
    <source>
        <dbReference type="ARBA" id="ARBA00022692"/>
    </source>
</evidence>
<evidence type="ECO:0000256" key="1">
    <source>
        <dbReference type="ARBA" id="ARBA00004370"/>
    </source>
</evidence>
<organism evidence="9 10">
    <name type="scientific">Candidatus Chryseopegocella kryptomonas</name>
    <dbReference type="NCBI Taxonomy" id="1633643"/>
    <lineage>
        <taxon>Bacteria</taxon>
        <taxon>Pseudomonadati</taxon>
        <taxon>Candidatus Kryptoniota</taxon>
        <taxon>Candidatus Chryseopegocella</taxon>
    </lineage>
</organism>
<dbReference type="PANTHER" id="PTHR12815:SF47">
    <property type="entry name" value="TRANSLOCATION AND ASSEMBLY MODULE SUBUNIT TAMA"/>
    <property type="match status" value="1"/>
</dbReference>
<evidence type="ECO:0000259" key="7">
    <source>
        <dbReference type="Pfam" id="PF01103"/>
    </source>
</evidence>
<evidence type="ECO:0000256" key="3">
    <source>
        <dbReference type="ARBA" id="ARBA00022729"/>
    </source>
</evidence>
<reference evidence="10" key="1">
    <citation type="submission" date="2015-11" db="EMBL/GenBank/DDBJ databases">
        <authorList>
            <person name="Varghese N."/>
        </authorList>
    </citation>
    <scope>NUCLEOTIDE SEQUENCE [LARGE SCALE GENOMIC DNA]</scope>
    <source>
        <strain evidence="10">JGI-23</strain>
    </source>
</reference>
<dbReference type="Gene3D" id="3.10.20.310">
    <property type="entry name" value="membrane protein fhac"/>
    <property type="match status" value="3"/>
</dbReference>
<evidence type="ECO:0000259" key="8">
    <source>
        <dbReference type="Pfam" id="PF07244"/>
    </source>
</evidence>
<dbReference type="EMBL" id="CZVW01000014">
    <property type="protein sequence ID" value="CUT02979.1"/>
    <property type="molecule type" value="Genomic_DNA"/>
</dbReference>
<evidence type="ECO:0000256" key="5">
    <source>
        <dbReference type="ARBA" id="ARBA00023237"/>
    </source>
</evidence>
<feature type="domain" description="POTRA" evidence="8">
    <location>
        <begin position="230"/>
        <end position="291"/>
    </location>
</feature>
<name>A0A0N7MY15_9BACT</name>
<dbReference type="InterPro" id="IPR010827">
    <property type="entry name" value="BamA/TamA_POTRA"/>
</dbReference>
<dbReference type="OrthoDB" id="9814535at2"/>
<protein>
    <submittedName>
        <fullName evidence="9">Beta-barrel assembly machine subunit BamA</fullName>
    </submittedName>
</protein>
<keyword evidence="4" id="KW-0472">Membrane</keyword>
<feature type="signal peptide" evidence="6">
    <location>
        <begin position="1"/>
        <end position="18"/>
    </location>
</feature>
<feature type="domain" description="POTRA" evidence="8">
    <location>
        <begin position="29"/>
        <end position="123"/>
    </location>
</feature>
<dbReference type="GO" id="GO:0019867">
    <property type="term" value="C:outer membrane"/>
    <property type="evidence" value="ECO:0007669"/>
    <property type="project" value="InterPro"/>
</dbReference>
<evidence type="ECO:0000313" key="9">
    <source>
        <dbReference type="EMBL" id="CUT02979.1"/>
    </source>
</evidence>
<keyword evidence="3 6" id="KW-0732">Signal</keyword>
<evidence type="ECO:0000313" key="10">
    <source>
        <dbReference type="Proteomes" id="UP000199197"/>
    </source>
</evidence>
<dbReference type="Pfam" id="PF07244">
    <property type="entry name" value="POTRA"/>
    <property type="match status" value="3"/>
</dbReference>